<dbReference type="AlphaFoldDB" id="A0A1I2HSG2"/>
<feature type="transmembrane region" description="Helical" evidence="1">
    <location>
        <begin position="30"/>
        <end position="50"/>
    </location>
</feature>
<dbReference type="EMBL" id="FONN01000026">
    <property type="protein sequence ID" value="SFF32518.1"/>
    <property type="molecule type" value="Genomic_DNA"/>
</dbReference>
<dbReference type="Proteomes" id="UP000183410">
    <property type="component" value="Unassembled WGS sequence"/>
</dbReference>
<keyword evidence="3" id="KW-1185">Reference proteome</keyword>
<name>A0A1I2HSG2_9BACL</name>
<evidence type="ECO:0000313" key="2">
    <source>
        <dbReference type="EMBL" id="SFF32518.1"/>
    </source>
</evidence>
<keyword evidence="1" id="KW-0472">Membrane</keyword>
<organism evidence="2 3">
    <name type="scientific">Paenibacillus algorifonticola</name>
    <dbReference type="NCBI Taxonomy" id="684063"/>
    <lineage>
        <taxon>Bacteria</taxon>
        <taxon>Bacillati</taxon>
        <taxon>Bacillota</taxon>
        <taxon>Bacilli</taxon>
        <taxon>Bacillales</taxon>
        <taxon>Paenibacillaceae</taxon>
        <taxon>Paenibacillus</taxon>
    </lineage>
</organism>
<gene>
    <name evidence="2" type="ORF">SAMN04487969_12624</name>
</gene>
<sequence length="73" mass="7874">MRRYLHLVLHAAVQYWPVLAEQGAITFGNSLLGFAIGSSVGFLLAVLMSLSRTLAHTLSPYMIASQMVPIADG</sequence>
<evidence type="ECO:0000256" key="1">
    <source>
        <dbReference type="SAM" id="Phobius"/>
    </source>
</evidence>
<keyword evidence="1" id="KW-0812">Transmembrane</keyword>
<dbReference type="RefSeq" id="WP_046233985.1">
    <property type="nucleotide sequence ID" value="NZ_FONN01000026.1"/>
</dbReference>
<evidence type="ECO:0000313" key="3">
    <source>
        <dbReference type="Proteomes" id="UP000183410"/>
    </source>
</evidence>
<accession>A0A1I2HSG2</accession>
<reference evidence="3" key="1">
    <citation type="submission" date="2016-10" db="EMBL/GenBank/DDBJ databases">
        <authorList>
            <person name="Varghese N."/>
            <person name="Submissions S."/>
        </authorList>
    </citation>
    <scope>NUCLEOTIDE SEQUENCE [LARGE SCALE GENOMIC DNA]</scope>
    <source>
        <strain evidence="3">CGMCC 1.10223</strain>
    </source>
</reference>
<proteinExistence type="predicted"/>
<keyword evidence="1" id="KW-1133">Transmembrane helix</keyword>
<protein>
    <submittedName>
        <fullName evidence="2">NitT/TauT family transport system permease protein</fullName>
    </submittedName>
</protein>